<organism evidence="6 7">
    <name type="scientific">Kocuria marina subsp. indica</name>
    <dbReference type="NCBI Taxonomy" id="1049583"/>
    <lineage>
        <taxon>Bacteria</taxon>
        <taxon>Bacillati</taxon>
        <taxon>Actinomycetota</taxon>
        <taxon>Actinomycetes</taxon>
        <taxon>Micrococcales</taxon>
        <taxon>Micrococcaceae</taxon>
        <taxon>Kocuria</taxon>
    </lineage>
</organism>
<dbReference type="GO" id="GO:0005524">
    <property type="term" value="F:ATP binding"/>
    <property type="evidence" value="ECO:0007669"/>
    <property type="project" value="UniProtKB-KW"/>
</dbReference>
<evidence type="ECO:0000256" key="3">
    <source>
        <dbReference type="ARBA" id="ARBA00022840"/>
    </source>
</evidence>
<gene>
    <name evidence="6" type="ORF">SAMN06296028_1382</name>
</gene>
<dbReference type="Proteomes" id="UP000192929">
    <property type="component" value="Unassembled WGS sequence"/>
</dbReference>
<dbReference type="Pfam" id="PF00004">
    <property type="entry name" value="AAA"/>
    <property type="match status" value="1"/>
</dbReference>
<dbReference type="InterPro" id="IPR050221">
    <property type="entry name" value="26S_Proteasome_ATPase"/>
</dbReference>
<dbReference type="InterPro" id="IPR003959">
    <property type="entry name" value="ATPase_AAA_core"/>
</dbReference>
<dbReference type="AlphaFoldDB" id="A0A1X7EJQ0"/>
<keyword evidence="7" id="KW-1185">Reference proteome</keyword>
<keyword evidence="3" id="KW-0067">ATP-binding</keyword>
<accession>A0A1X7EJQ0</accession>
<sequence length="320" mass="35027">MLRDAMSASPATNALRFAPGEMPQDAETNPLVDVDPTPSSAGLVLAPKAMEELNEIVEERDHIDKLQLAGVAPTRTLLLSGPPGVGKSLAARWLAEHIDLPLVSLDLASVVSSYLGSSGRNIKSVLHYAQTGPCVLLLDEFDAVAKRRDDDTDIGELKRIVNVLLVELDRWSETSLLVAATNHPQLLDPAIGRRFDRWIDLALPGPQERRLILGHLANDQSDSTVLDIVSDLLDGVSGSEIVRVWELAKRRSILRGSSIDDELLEEVLWRHTEPGPVRDRAWLLASSRLGLSARQIAHRAHVTHPTVSAALRRQKELTNG</sequence>
<protein>
    <submittedName>
        <fullName evidence="6">ATPase family associated with various cellular activities (AAA)</fullName>
    </submittedName>
</protein>
<feature type="region of interest" description="Disordered" evidence="4">
    <location>
        <begin position="1"/>
        <end position="38"/>
    </location>
</feature>
<evidence type="ECO:0000259" key="5">
    <source>
        <dbReference type="SMART" id="SM00382"/>
    </source>
</evidence>
<dbReference type="InterPro" id="IPR003593">
    <property type="entry name" value="AAA+_ATPase"/>
</dbReference>
<keyword evidence="2" id="KW-0547">Nucleotide-binding</keyword>
<comment type="similarity">
    <text evidence="1">Belongs to the AAA ATPase family.</text>
</comment>
<dbReference type="Gene3D" id="3.40.50.300">
    <property type="entry name" value="P-loop containing nucleotide triphosphate hydrolases"/>
    <property type="match status" value="1"/>
</dbReference>
<dbReference type="SUPFAM" id="SSF52540">
    <property type="entry name" value="P-loop containing nucleoside triphosphate hydrolases"/>
    <property type="match status" value="1"/>
</dbReference>
<dbReference type="GO" id="GO:0016887">
    <property type="term" value="F:ATP hydrolysis activity"/>
    <property type="evidence" value="ECO:0007669"/>
    <property type="project" value="InterPro"/>
</dbReference>
<reference evidence="7" key="1">
    <citation type="submission" date="2017-04" db="EMBL/GenBank/DDBJ databases">
        <authorList>
            <person name="Varghese N."/>
            <person name="Submissions S."/>
        </authorList>
    </citation>
    <scope>NUCLEOTIDE SEQUENCE [LARGE SCALE GENOMIC DNA]</scope>
    <source>
        <strain evidence="7">NIO-1021</strain>
    </source>
</reference>
<evidence type="ECO:0000313" key="7">
    <source>
        <dbReference type="Proteomes" id="UP000192929"/>
    </source>
</evidence>
<dbReference type="PANTHER" id="PTHR23073">
    <property type="entry name" value="26S PROTEASOME REGULATORY SUBUNIT"/>
    <property type="match status" value="1"/>
</dbReference>
<evidence type="ECO:0000313" key="6">
    <source>
        <dbReference type="EMBL" id="SMF35053.1"/>
    </source>
</evidence>
<dbReference type="RefSeq" id="WP_094067148.1">
    <property type="nucleotide sequence ID" value="NZ_FXAC01000038.1"/>
</dbReference>
<dbReference type="SMART" id="SM00382">
    <property type="entry name" value="AAA"/>
    <property type="match status" value="1"/>
</dbReference>
<evidence type="ECO:0000256" key="1">
    <source>
        <dbReference type="ARBA" id="ARBA00006914"/>
    </source>
</evidence>
<dbReference type="EMBL" id="FXAC01000038">
    <property type="protein sequence ID" value="SMF35053.1"/>
    <property type="molecule type" value="Genomic_DNA"/>
</dbReference>
<proteinExistence type="inferred from homology"/>
<name>A0A1X7EJQ0_9MICC</name>
<feature type="domain" description="AAA+ ATPase" evidence="5">
    <location>
        <begin position="73"/>
        <end position="205"/>
    </location>
</feature>
<evidence type="ECO:0000256" key="4">
    <source>
        <dbReference type="SAM" id="MobiDB-lite"/>
    </source>
</evidence>
<dbReference type="InterPro" id="IPR027417">
    <property type="entry name" value="P-loop_NTPase"/>
</dbReference>
<dbReference type="CDD" id="cd19481">
    <property type="entry name" value="RecA-like_protease"/>
    <property type="match status" value="1"/>
</dbReference>
<evidence type="ECO:0000256" key="2">
    <source>
        <dbReference type="ARBA" id="ARBA00022741"/>
    </source>
</evidence>